<dbReference type="SFLD" id="SFLDG01129">
    <property type="entry name" value="C1.5:_HAD__Beta-PGM__Phosphata"/>
    <property type="match status" value="1"/>
</dbReference>
<dbReference type="RefSeq" id="WP_168085818.1">
    <property type="nucleotide sequence ID" value="NZ_JAAVJI010000017.1"/>
</dbReference>
<name>A0ABX0YIM3_9PSED</name>
<keyword evidence="3" id="KW-1185">Reference proteome</keyword>
<evidence type="ECO:0000256" key="1">
    <source>
        <dbReference type="ARBA" id="ARBA00022801"/>
    </source>
</evidence>
<organism evidence="2 3">
    <name type="scientific">Pseudomonas quercus</name>
    <dbReference type="NCBI Taxonomy" id="2722792"/>
    <lineage>
        <taxon>Bacteria</taxon>
        <taxon>Pseudomonadati</taxon>
        <taxon>Pseudomonadota</taxon>
        <taxon>Gammaproteobacteria</taxon>
        <taxon>Pseudomonadales</taxon>
        <taxon>Pseudomonadaceae</taxon>
        <taxon>Pseudomonas</taxon>
    </lineage>
</organism>
<dbReference type="PRINTS" id="PR00413">
    <property type="entry name" value="HADHALOGNASE"/>
</dbReference>
<dbReference type="InterPro" id="IPR051540">
    <property type="entry name" value="S-2-haloacid_dehalogenase"/>
</dbReference>
<dbReference type="InterPro" id="IPR023214">
    <property type="entry name" value="HAD_sf"/>
</dbReference>
<dbReference type="PANTHER" id="PTHR43316">
    <property type="entry name" value="HYDROLASE, HALOACID DELAHOGENASE-RELATED"/>
    <property type="match status" value="1"/>
</dbReference>
<dbReference type="NCBIfam" id="TIGR01428">
    <property type="entry name" value="HAD_type_II"/>
    <property type="match status" value="1"/>
</dbReference>
<evidence type="ECO:0000313" key="2">
    <source>
        <dbReference type="EMBL" id="NJP03245.1"/>
    </source>
</evidence>
<dbReference type="InterPro" id="IPR006439">
    <property type="entry name" value="HAD-SF_hydro_IA"/>
</dbReference>
<dbReference type="Gene3D" id="3.40.50.1000">
    <property type="entry name" value="HAD superfamily/HAD-like"/>
    <property type="match status" value="1"/>
</dbReference>
<gene>
    <name evidence="2" type="ORF">HBH25_20625</name>
</gene>
<dbReference type="Pfam" id="PF00702">
    <property type="entry name" value="Hydrolase"/>
    <property type="match status" value="1"/>
</dbReference>
<reference evidence="2 3" key="1">
    <citation type="submission" date="2020-03" db="EMBL/GenBank/DDBJ databases">
        <authorList>
            <person name="Wang L."/>
            <person name="He N."/>
            <person name="Li Y."/>
            <person name="Fang Y."/>
            <person name="Zhang F."/>
        </authorList>
    </citation>
    <scope>NUCLEOTIDE SEQUENCE [LARGE SCALE GENOMIC DNA]</scope>
    <source>
        <strain evidence="3">hsmgli-8</strain>
    </source>
</reference>
<dbReference type="InterPro" id="IPR006328">
    <property type="entry name" value="2-HAD"/>
</dbReference>
<keyword evidence="1" id="KW-0378">Hydrolase</keyword>
<protein>
    <submittedName>
        <fullName evidence="2">Haloacid dehalogenase type II</fullName>
    </submittedName>
</protein>
<dbReference type="PANTHER" id="PTHR43316:SF3">
    <property type="entry name" value="HALOACID DEHALOGENASE, TYPE II (AFU_ORTHOLOGUE AFUA_2G07750)-RELATED"/>
    <property type="match status" value="1"/>
</dbReference>
<dbReference type="EMBL" id="JAAVJI010000017">
    <property type="protein sequence ID" value="NJP03245.1"/>
    <property type="molecule type" value="Genomic_DNA"/>
</dbReference>
<accession>A0ABX0YIM3</accession>
<dbReference type="SUPFAM" id="SSF56784">
    <property type="entry name" value="HAD-like"/>
    <property type="match status" value="1"/>
</dbReference>
<sequence>MLTLAPPPKIITFDCYGTLVQWHHAVQQAAAALLERHQGATPPHAQALALADRLRAITVERQQQSPFCTYDNVLCTGLEQALEEAGHTATAQDMNTLLAILGRIPPHPEVPDVLACLRERYQVAIISNTTDQLIAGTVSALGTPIDFVITAEQAQAYKPDHRLFLHAHEVMGVTKEQTVHVAMGQFSDLKVCKELGIRCVWINRKGEPLNADWQPDAVLKDLSGLPALLTP</sequence>
<dbReference type="InterPro" id="IPR036412">
    <property type="entry name" value="HAD-like_sf"/>
</dbReference>
<proteinExistence type="predicted"/>
<dbReference type="SFLD" id="SFLDS00003">
    <property type="entry name" value="Haloacid_Dehalogenase"/>
    <property type="match status" value="1"/>
</dbReference>
<dbReference type="Proteomes" id="UP000746535">
    <property type="component" value="Unassembled WGS sequence"/>
</dbReference>
<dbReference type="NCBIfam" id="TIGR01493">
    <property type="entry name" value="HAD-SF-IA-v2"/>
    <property type="match status" value="1"/>
</dbReference>
<dbReference type="Gene3D" id="1.10.150.750">
    <property type="match status" value="1"/>
</dbReference>
<evidence type="ECO:0000313" key="3">
    <source>
        <dbReference type="Proteomes" id="UP000746535"/>
    </source>
</evidence>
<comment type="caution">
    <text evidence="2">The sequence shown here is derived from an EMBL/GenBank/DDBJ whole genome shotgun (WGS) entry which is preliminary data.</text>
</comment>